<evidence type="ECO:0000259" key="5">
    <source>
        <dbReference type="Pfam" id="PF23598"/>
    </source>
</evidence>
<evidence type="ECO:0000313" key="6">
    <source>
        <dbReference type="EMBL" id="KAK1272617.1"/>
    </source>
</evidence>
<proteinExistence type="predicted"/>
<dbReference type="Pfam" id="PF23598">
    <property type="entry name" value="LRR_14"/>
    <property type="match status" value="1"/>
</dbReference>
<organism evidence="6 7">
    <name type="scientific">Acorus gramineus</name>
    <name type="common">Dwarf sweet flag</name>
    <dbReference type="NCBI Taxonomy" id="55184"/>
    <lineage>
        <taxon>Eukaryota</taxon>
        <taxon>Viridiplantae</taxon>
        <taxon>Streptophyta</taxon>
        <taxon>Embryophyta</taxon>
        <taxon>Tracheophyta</taxon>
        <taxon>Spermatophyta</taxon>
        <taxon>Magnoliopsida</taxon>
        <taxon>Liliopsida</taxon>
        <taxon>Acoraceae</taxon>
        <taxon>Acorus</taxon>
    </lineage>
</organism>
<dbReference type="EMBL" id="JAUJYN010000004">
    <property type="protein sequence ID" value="KAK1272617.1"/>
    <property type="molecule type" value="Genomic_DNA"/>
</dbReference>
<dbReference type="Gene3D" id="3.80.10.10">
    <property type="entry name" value="Ribonuclease Inhibitor"/>
    <property type="match status" value="1"/>
</dbReference>
<dbReference type="InterPro" id="IPR042197">
    <property type="entry name" value="Apaf_helical"/>
</dbReference>
<dbReference type="FunFam" id="3.40.50.300:FF:001091">
    <property type="entry name" value="Probable disease resistance protein At1g61300"/>
    <property type="match status" value="1"/>
</dbReference>
<evidence type="ECO:0000256" key="1">
    <source>
        <dbReference type="ARBA" id="ARBA00022737"/>
    </source>
</evidence>
<dbReference type="Pfam" id="PF23559">
    <property type="entry name" value="WHD_DRP"/>
    <property type="match status" value="1"/>
</dbReference>
<dbReference type="Gene3D" id="3.40.50.300">
    <property type="entry name" value="P-loop containing nucleotide triphosphate hydrolases"/>
    <property type="match status" value="1"/>
</dbReference>
<comment type="caution">
    <text evidence="6">The sequence shown here is derived from an EMBL/GenBank/DDBJ whole genome shotgun (WGS) entry which is preliminary data.</text>
</comment>
<keyword evidence="2" id="KW-0611">Plant defense</keyword>
<evidence type="ECO:0000313" key="7">
    <source>
        <dbReference type="Proteomes" id="UP001179952"/>
    </source>
</evidence>
<dbReference type="GO" id="GO:0009626">
    <property type="term" value="P:plant-type hypersensitive response"/>
    <property type="evidence" value="ECO:0007669"/>
    <property type="project" value="UniProtKB-ARBA"/>
</dbReference>
<accession>A0AAV9B962</accession>
<dbReference type="InterPro" id="IPR044974">
    <property type="entry name" value="Disease_R_plants"/>
</dbReference>
<dbReference type="SUPFAM" id="SSF52058">
    <property type="entry name" value="L domain-like"/>
    <property type="match status" value="1"/>
</dbReference>
<sequence length="883" mass="100959">MEDDLVGYLIKKIDVVLSVESQRFEELRDIKKLLQEMTHLIFDTDQIGARFSWEDEVVRIVHRLSDLIDEFGDLHYESEGSVSGLPKKLIRRLKNVVYGDYVSIRLKIIRSELEQLLGRMKSPLNEQTTEVLDDASYIGMDMNITTLINWLTKDECRAAIAVQGMGGLGKTALTRQVYHHQEVRTKFEFRAWITVSPTYSTVEILQSIFSQFFPREALIPIKIDRKDLIQMIHDHMQKERCVIIFDDVWSVDGWDDIHHIFPDSMCRSKILYNTRDYNLALKLASQDFVLKLQPLKEEEAWALFCGRTFSKTGGNFPSELEEFARQLVKKCDGLPLAICVLARLMLMNKISTRSDCRLVLDNFKSLVADDKSIKDCLKLSFDNMPYRLKNCFLYCSAFPEYFSISKMRLVRSWVAEGFVEAHEGLTLEEVAEGYFDELISRGLLQVAETDHTNGIIACKMNYFIRNLAVTISREEKFFVSYSSAYDKIYLIDGSRLSLHMFQDDVPKIMNRITNLHTLMVFADNLIHPYALEKMILSSFQSLRVLDLEGASVESLPNAVGNLINLHFLNLRGTSIKKLPRSIGRLLNLQTLDLTDSEVVKLPDEIVKLMNLRHLLAFYDHYGGTQVPENISDWKDLQSLEGIEASDKVIQKVGNLTQLRSLTIVKVKPSDEAELGASLTAMNGLVTLVIYSVISGDYVMRLEALSPPKNLQRLTLRGRLEGLPRSFGSLVNLTHLYLFQSRLLEDPLPSLQSLPNLAHLTLTGAFNGEEMIFKAEGFPSLKTLLLRGLSYLKEIMLEKGAMEKIQVITLHSCKQLKILPLGIEHLKKLKEFELFGMPVELMDIVRAEGEDHAKILHIPCIKLTYLSKGEWIYEDMYNSSHDTI</sequence>
<dbReference type="GO" id="GO:0002758">
    <property type="term" value="P:innate immune response-activating signaling pathway"/>
    <property type="evidence" value="ECO:0007669"/>
    <property type="project" value="UniProtKB-ARBA"/>
</dbReference>
<evidence type="ECO:0000259" key="3">
    <source>
        <dbReference type="Pfam" id="PF00931"/>
    </source>
</evidence>
<dbReference type="GO" id="GO:0043531">
    <property type="term" value="F:ADP binding"/>
    <property type="evidence" value="ECO:0007669"/>
    <property type="project" value="InterPro"/>
</dbReference>
<dbReference type="Pfam" id="PF00931">
    <property type="entry name" value="NB-ARC"/>
    <property type="match status" value="1"/>
</dbReference>
<dbReference type="InterPro" id="IPR027417">
    <property type="entry name" value="P-loop_NTPase"/>
</dbReference>
<dbReference type="Gene3D" id="1.10.8.430">
    <property type="entry name" value="Helical domain of apoptotic protease-activating factors"/>
    <property type="match status" value="1"/>
</dbReference>
<dbReference type="InterPro" id="IPR002182">
    <property type="entry name" value="NB-ARC"/>
</dbReference>
<feature type="domain" description="NB-ARC" evidence="3">
    <location>
        <begin position="143"/>
        <end position="312"/>
    </location>
</feature>
<evidence type="ECO:0000256" key="2">
    <source>
        <dbReference type="ARBA" id="ARBA00022821"/>
    </source>
</evidence>
<dbReference type="PRINTS" id="PR00364">
    <property type="entry name" value="DISEASERSIST"/>
</dbReference>
<dbReference type="InterPro" id="IPR032675">
    <property type="entry name" value="LRR_dom_sf"/>
</dbReference>
<feature type="domain" description="Disease resistance protein winged helix" evidence="4">
    <location>
        <begin position="398"/>
        <end position="468"/>
    </location>
</feature>
<dbReference type="InterPro" id="IPR055414">
    <property type="entry name" value="LRR_R13L4/SHOC2-like"/>
</dbReference>
<protein>
    <submittedName>
        <fullName evidence="6">Disease resistance protein RPM1</fullName>
    </submittedName>
</protein>
<feature type="domain" description="Disease resistance R13L4/SHOC-2-like LRR" evidence="5">
    <location>
        <begin position="533"/>
        <end position="832"/>
    </location>
</feature>
<keyword evidence="1" id="KW-0677">Repeat</keyword>
<dbReference type="GO" id="GO:0042742">
    <property type="term" value="P:defense response to bacterium"/>
    <property type="evidence" value="ECO:0007669"/>
    <property type="project" value="UniProtKB-ARBA"/>
</dbReference>
<dbReference type="AlphaFoldDB" id="A0AAV9B962"/>
<dbReference type="PANTHER" id="PTHR23155">
    <property type="entry name" value="DISEASE RESISTANCE PROTEIN RP"/>
    <property type="match status" value="1"/>
</dbReference>
<dbReference type="FunFam" id="1.10.10.10:FF:000322">
    <property type="entry name" value="Probable disease resistance protein At1g63360"/>
    <property type="match status" value="1"/>
</dbReference>
<dbReference type="InterPro" id="IPR036388">
    <property type="entry name" value="WH-like_DNA-bd_sf"/>
</dbReference>
<dbReference type="PANTHER" id="PTHR23155:SF1232">
    <property type="entry name" value="OS09G0270700 PROTEIN"/>
    <property type="match status" value="1"/>
</dbReference>
<dbReference type="SUPFAM" id="SSF52540">
    <property type="entry name" value="P-loop containing nucleoside triphosphate hydrolases"/>
    <property type="match status" value="1"/>
</dbReference>
<evidence type="ECO:0000259" key="4">
    <source>
        <dbReference type="Pfam" id="PF23559"/>
    </source>
</evidence>
<dbReference type="Gene3D" id="1.10.10.10">
    <property type="entry name" value="Winged helix-like DNA-binding domain superfamily/Winged helix DNA-binding domain"/>
    <property type="match status" value="1"/>
</dbReference>
<reference evidence="6" key="2">
    <citation type="submission" date="2023-06" db="EMBL/GenBank/DDBJ databases">
        <authorList>
            <person name="Ma L."/>
            <person name="Liu K.-W."/>
            <person name="Li Z."/>
            <person name="Hsiao Y.-Y."/>
            <person name="Qi Y."/>
            <person name="Fu T."/>
            <person name="Tang G."/>
            <person name="Zhang D."/>
            <person name="Sun W.-H."/>
            <person name="Liu D.-K."/>
            <person name="Li Y."/>
            <person name="Chen G.-Z."/>
            <person name="Liu X.-D."/>
            <person name="Liao X.-Y."/>
            <person name="Jiang Y.-T."/>
            <person name="Yu X."/>
            <person name="Hao Y."/>
            <person name="Huang J."/>
            <person name="Zhao X.-W."/>
            <person name="Ke S."/>
            <person name="Chen Y.-Y."/>
            <person name="Wu W.-L."/>
            <person name="Hsu J.-L."/>
            <person name="Lin Y.-F."/>
            <person name="Huang M.-D."/>
            <person name="Li C.-Y."/>
            <person name="Huang L."/>
            <person name="Wang Z.-W."/>
            <person name="Zhao X."/>
            <person name="Zhong W.-Y."/>
            <person name="Peng D.-H."/>
            <person name="Ahmad S."/>
            <person name="Lan S."/>
            <person name="Zhang J.-S."/>
            <person name="Tsai W.-C."/>
            <person name="Van De Peer Y."/>
            <person name="Liu Z.-J."/>
        </authorList>
    </citation>
    <scope>NUCLEOTIDE SEQUENCE</scope>
    <source>
        <strain evidence="6">SCP</strain>
        <tissue evidence="6">Leaves</tissue>
    </source>
</reference>
<name>A0AAV9B962_ACOGR</name>
<keyword evidence="7" id="KW-1185">Reference proteome</keyword>
<gene>
    <name evidence="6" type="ORF">QJS04_geneDACA007797</name>
</gene>
<dbReference type="InterPro" id="IPR058922">
    <property type="entry name" value="WHD_DRP"/>
</dbReference>
<reference evidence="6" key="1">
    <citation type="journal article" date="2023" name="Nat. Commun.">
        <title>Diploid and tetraploid genomes of Acorus and the evolution of monocots.</title>
        <authorList>
            <person name="Ma L."/>
            <person name="Liu K.W."/>
            <person name="Li Z."/>
            <person name="Hsiao Y.Y."/>
            <person name="Qi Y."/>
            <person name="Fu T."/>
            <person name="Tang G.D."/>
            <person name="Zhang D."/>
            <person name="Sun W.H."/>
            <person name="Liu D.K."/>
            <person name="Li Y."/>
            <person name="Chen G.Z."/>
            <person name="Liu X.D."/>
            <person name="Liao X.Y."/>
            <person name="Jiang Y.T."/>
            <person name="Yu X."/>
            <person name="Hao Y."/>
            <person name="Huang J."/>
            <person name="Zhao X.W."/>
            <person name="Ke S."/>
            <person name="Chen Y.Y."/>
            <person name="Wu W.L."/>
            <person name="Hsu J.L."/>
            <person name="Lin Y.F."/>
            <person name="Huang M.D."/>
            <person name="Li C.Y."/>
            <person name="Huang L."/>
            <person name="Wang Z.W."/>
            <person name="Zhao X."/>
            <person name="Zhong W.Y."/>
            <person name="Peng D.H."/>
            <person name="Ahmad S."/>
            <person name="Lan S."/>
            <person name="Zhang J.S."/>
            <person name="Tsai W.C."/>
            <person name="Van de Peer Y."/>
            <person name="Liu Z.J."/>
        </authorList>
    </citation>
    <scope>NUCLEOTIDE SEQUENCE</scope>
    <source>
        <strain evidence="6">SCP</strain>
    </source>
</reference>
<dbReference type="Proteomes" id="UP001179952">
    <property type="component" value="Unassembled WGS sequence"/>
</dbReference>